<dbReference type="InterPro" id="IPR022751">
    <property type="entry name" value="Alpha_mannosyltransferase"/>
</dbReference>
<comment type="similarity">
    <text evidence="1">Belongs to the MNN1/MNT family.</text>
</comment>
<evidence type="ECO:0000313" key="7">
    <source>
        <dbReference type="Proteomes" id="UP000544331"/>
    </source>
</evidence>
<dbReference type="CDD" id="cd20335">
    <property type="entry name" value="BRcat_RBR"/>
    <property type="match status" value="1"/>
</dbReference>
<feature type="compositionally biased region" description="Polar residues" evidence="3">
    <location>
        <begin position="790"/>
        <end position="805"/>
    </location>
</feature>
<comment type="caution">
    <text evidence="6">The sequence shown here is derived from an EMBL/GenBank/DDBJ whole genome shotgun (WGS) entry which is preliminary data.</text>
</comment>
<evidence type="ECO:0000256" key="3">
    <source>
        <dbReference type="SAM" id="MobiDB-lite"/>
    </source>
</evidence>
<name>A0A8H5YUR4_9HYPO</name>
<evidence type="ECO:0000256" key="1">
    <source>
        <dbReference type="ARBA" id="ARBA00009105"/>
    </source>
</evidence>
<evidence type="ECO:0000256" key="2">
    <source>
        <dbReference type="ARBA" id="ARBA00022679"/>
    </source>
</evidence>
<keyword evidence="7" id="KW-1185">Reference proteome</keyword>
<feature type="domain" description="Ubiquitin-like" evidence="5">
    <location>
        <begin position="857"/>
        <end position="939"/>
    </location>
</feature>
<dbReference type="PANTHER" id="PTHR35394">
    <property type="entry name" value="DUF3176 DOMAIN-CONTAINING PROTEIN"/>
    <property type="match status" value="1"/>
</dbReference>
<dbReference type="Proteomes" id="UP000544331">
    <property type="component" value="Unassembled WGS sequence"/>
</dbReference>
<evidence type="ECO:0000259" key="5">
    <source>
        <dbReference type="Pfam" id="PF22893"/>
    </source>
</evidence>
<dbReference type="Pfam" id="PF11374">
    <property type="entry name" value="DUF3176"/>
    <property type="match status" value="1"/>
</dbReference>
<keyword evidence="2 6" id="KW-0808">Transferase</keyword>
<feature type="transmembrane region" description="Helical" evidence="4">
    <location>
        <begin position="21"/>
        <end position="40"/>
    </location>
</feature>
<organism evidence="6 7">
    <name type="scientific">Fusarium mundagurra</name>
    <dbReference type="NCBI Taxonomy" id="1567541"/>
    <lineage>
        <taxon>Eukaryota</taxon>
        <taxon>Fungi</taxon>
        <taxon>Dikarya</taxon>
        <taxon>Ascomycota</taxon>
        <taxon>Pezizomycotina</taxon>
        <taxon>Sordariomycetes</taxon>
        <taxon>Hypocreomycetidae</taxon>
        <taxon>Hypocreales</taxon>
        <taxon>Nectriaceae</taxon>
        <taxon>Fusarium</taxon>
        <taxon>Fusarium fujikuroi species complex</taxon>
    </lineage>
</organism>
<dbReference type="InterPro" id="IPR029044">
    <property type="entry name" value="Nucleotide-diphossugar_trans"/>
</dbReference>
<protein>
    <submittedName>
        <fullName evidence="6">MNT3-alpha-1 3-mannosyltransferase responsible for adding the terminal mannose</fullName>
    </submittedName>
</protein>
<dbReference type="InterPro" id="IPR021514">
    <property type="entry name" value="DUF3176"/>
</dbReference>
<dbReference type="OrthoDB" id="430354at2759"/>
<keyword evidence="6" id="KW-0328">Glycosyltransferase</keyword>
<evidence type="ECO:0000313" key="6">
    <source>
        <dbReference type="EMBL" id="KAF5717976.1"/>
    </source>
</evidence>
<reference evidence="6 7" key="1">
    <citation type="submission" date="2020-05" db="EMBL/GenBank/DDBJ databases">
        <title>Identification and distribution of gene clusters putatively required for synthesis of sphingolipid metabolism inhibitors in phylogenetically diverse species of the filamentous fungus Fusarium.</title>
        <authorList>
            <person name="Kim H.-S."/>
            <person name="Busman M."/>
            <person name="Brown D.W."/>
            <person name="Divon H."/>
            <person name="Uhlig S."/>
            <person name="Proctor R.H."/>
        </authorList>
    </citation>
    <scope>NUCLEOTIDE SEQUENCE [LARGE SCALE GENOMIC DNA]</scope>
    <source>
        <strain evidence="6 7">NRRL 66235</strain>
    </source>
</reference>
<keyword evidence="4" id="KW-0472">Membrane</keyword>
<accession>A0A8H5YUR4</accession>
<dbReference type="EMBL" id="JAAOAN010000175">
    <property type="protein sequence ID" value="KAF5717976.1"/>
    <property type="molecule type" value="Genomic_DNA"/>
</dbReference>
<feature type="compositionally biased region" description="Polar residues" evidence="3">
    <location>
        <begin position="1030"/>
        <end position="1047"/>
    </location>
</feature>
<evidence type="ECO:0000256" key="4">
    <source>
        <dbReference type="SAM" id="Phobius"/>
    </source>
</evidence>
<keyword evidence="4" id="KW-1133">Transmembrane helix</keyword>
<feature type="transmembrane region" description="Helical" evidence="4">
    <location>
        <begin position="1625"/>
        <end position="1645"/>
    </location>
</feature>
<proteinExistence type="inferred from homology"/>
<sequence>MSLASAFIVRLGQMFRDPPRALVRLGIFGGLSLLLILITWKGSASLSYSWTPPISESELKNISQKAKEYAENTVRAPYKSTFWEVGQRSRHLSQWLSKSDKVDSTSKVGRQLRDVTEITAQQLFPFLRNPPRNPGSKTPLSDLRHSFDRGSRGIVIPVGGGKQSVRFAGHLIVSLRKVLGCRLPIQIVYAGDEDLPKKDRDMIANLDGASDLEFLDIFTVFDDTTLKLKDGGWAIKAFALLGSHFEEVILLDADAVFIQQPERLIAQKAYIEKGALLFHDRLLWQHAFKERHEWWKDQIKEPSAEMNKSLVWTEDYAEECDSGVVVLNKARVSTLVGLLHVAWQNTYEVREEVTYRQGHGDKESWWLGLELGGSSYEFESHYGSMIGWGEGKGGNTTKVCSFVIAHTDEKDKLLWYNGSLLKNKRVDPDGYEVPEYWMMDGKWHKGGKKNDMSCMTDTEVLELTAEEKRVLQESIKIAKELGNQAEKMTTKVLCSVLQMSQDQWYWLNLTQGMRKAFHSGHCLSPCLPPPQVPHFYLSPNCQISPDGTMTVPAFGFSAGDFVSALNLIVNITKALKNTGGAAGDYLQVLADLNLLKDVLSHLQQQQTGATRQRSSNPFAEHARKQADLTLSTLANFLDLISKFDASLGPQRSSAWYRGVGRKAQWALVYSKHVDDLRSRIGTQIQTLNLVTQLQDECDHSDFNELNGQLNMIRVQNEQVLTELQERRIISIEELREQLSLLDLRDDEHQPHNAHTPSQVIENSLSSATHRPVVADLEEPDVDVTAALGDQPSNSSQQDMTSVQEETTQTLLPKLLRAVTRDLHNLIMKAWLLFPGLMRHYSRLCTSISMPPLLVVAENISFEDVLGRQTTLQFDFFRHWANVDLFLNKQFENCPGQRYIAKKQYFLLGADAATNKPNSNVEIAWKAMARPGCQISMSIKMITEQQVVSEAKCPNPGCNGRSRKIRGEKTFTCQKCHLVYSMLPKTPVAEPVNSLLPRWRRGQASETNQDIVGLDQQIASFKKPLLEVEPTPSTSSQKPNATSGQQSTSTNKWSRFLVQWGFEITALGLSLMAFGLMTYLLYQSAGEPISKWTKTYISLNTAVSILAGTSRACLAFAISMCLSQGKWNWLSQSAQPLVDFDRFDAASRGAWGSLRLLQSCVRRPHWIAMGALTAIALLAFEPFTQAVLAIEAKEVTLNHQDYTKLVQSSNYSLANHDNVPTIGRSTRLDGASWYGAFAGLAVVEYPGPNNTPMNFSVYRKSTNIQEDMGMKAAIWNGFSPFTTRQNPRPAFACATGNCTWANFTSIAICSKCRDISEYVTKLSGPVKLPSGVQATGAGDQSWVLRHGESLSDVSNPSPYFDWANGRNFTFIKHEIPELGLSLSNYNGSCQCRDLSRQCPDTYLSARVTTNPGQTLTFVNLNTMVLAIQYLTTNETWLNNETAWEDTKVSAGECALSLCVNEYHDVLSQGVLQETVASSWATREPESYTNNDEDVKAFMKYTNHSLDMGILLVDLSDLQIKIPDEDYEKLAWLQNVFSDGFGGIRNYSSGWDYTNGISKRLIYPALGMDQSAAGLLSGLGRSNDIPATLDNVAPSLTKWIRDQDLEKSPMRGNATMMVSITQVRWNYLWFPGVSMITGTVFAILCMWETKRLNKPALKDSMLAALACAPDEDVRLCLKQAVADDKLQDVGRKLEVRWEEDDEFGRLKEKKDDQPSV</sequence>
<dbReference type="PANTHER" id="PTHR35394:SF5">
    <property type="entry name" value="DUF3176 DOMAIN-CONTAINING PROTEIN"/>
    <property type="match status" value="1"/>
</dbReference>
<dbReference type="InterPro" id="IPR054464">
    <property type="entry name" value="ULD_fung"/>
</dbReference>
<dbReference type="SUPFAM" id="SSF53448">
    <property type="entry name" value="Nucleotide-diphospho-sugar transferases"/>
    <property type="match status" value="1"/>
</dbReference>
<dbReference type="Pfam" id="PF22893">
    <property type="entry name" value="ULD_2"/>
    <property type="match status" value="1"/>
</dbReference>
<gene>
    <name evidence="6" type="ORF">FMUND_5520</name>
</gene>
<feature type="region of interest" description="Disordered" evidence="3">
    <location>
        <begin position="785"/>
        <end position="805"/>
    </location>
</feature>
<feature type="region of interest" description="Disordered" evidence="3">
    <location>
        <begin position="1027"/>
        <end position="1047"/>
    </location>
</feature>
<keyword evidence="4" id="KW-0812">Transmembrane</keyword>
<dbReference type="Pfam" id="PF11051">
    <property type="entry name" value="Mannosyl_trans3"/>
    <property type="match status" value="1"/>
</dbReference>
<dbReference type="GO" id="GO:0016757">
    <property type="term" value="F:glycosyltransferase activity"/>
    <property type="evidence" value="ECO:0007669"/>
    <property type="project" value="UniProtKB-KW"/>
</dbReference>